<protein>
    <submittedName>
        <fullName evidence="9">Uncharacterized membrane protein YcaP (DUF421 family)</fullName>
    </submittedName>
</protein>
<accession>A0ABS4GBV6</accession>
<dbReference type="Pfam" id="PF04239">
    <property type="entry name" value="DUF421"/>
    <property type="match status" value="1"/>
</dbReference>
<keyword evidence="3" id="KW-1003">Cell membrane</keyword>
<evidence type="ECO:0000256" key="7">
    <source>
        <dbReference type="SAM" id="Phobius"/>
    </source>
</evidence>
<evidence type="ECO:0000313" key="10">
    <source>
        <dbReference type="Proteomes" id="UP001519342"/>
    </source>
</evidence>
<evidence type="ECO:0000256" key="4">
    <source>
        <dbReference type="ARBA" id="ARBA00022692"/>
    </source>
</evidence>
<keyword evidence="10" id="KW-1185">Reference proteome</keyword>
<feature type="transmembrane region" description="Helical" evidence="7">
    <location>
        <begin position="12"/>
        <end position="28"/>
    </location>
</feature>
<reference evidence="9 10" key="1">
    <citation type="submission" date="2021-03" db="EMBL/GenBank/DDBJ databases">
        <title>Genomic Encyclopedia of Type Strains, Phase IV (KMG-IV): sequencing the most valuable type-strain genomes for metagenomic binning, comparative biology and taxonomic classification.</title>
        <authorList>
            <person name="Goeker M."/>
        </authorList>
    </citation>
    <scope>NUCLEOTIDE SEQUENCE [LARGE SCALE GENOMIC DNA]</scope>
    <source>
        <strain evidence="9 10">DSM 24004</strain>
    </source>
</reference>
<evidence type="ECO:0000256" key="2">
    <source>
        <dbReference type="ARBA" id="ARBA00006448"/>
    </source>
</evidence>
<dbReference type="Gene3D" id="3.30.240.20">
    <property type="entry name" value="bsu07140 like domains"/>
    <property type="match status" value="1"/>
</dbReference>
<dbReference type="EMBL" id="JAGGKS010000002">
    <property type="protein sequence ID" value="MBP1925181.1"/>
    <property type="molecule type" value="Genomic_DNA"/>
</dbReference>
<dbReference type="RefSeq" id="WP_245210326.1">
    <property type="nucleotide sequence ID" value="NZ_JAGGKS010000002.1"/>
</dbReference>
<comment type="caution">
    <text evidence="9">The sequence shown here is derived from an EMBL/GenBank/DDBJ whole genome shotgun (WGS) entry which is preliminary data.</text>
</comment>
<evidence type="ECO:0000256" key="5">
    <source>
        <dbReference type="ARBA" id="ARBA00022989"/>
    </source>
</evidence>
<feature type="transmembrane region" description="Helical" evidence="7">
    <location>
        <begin position="40"/>
        <end position="58"/>
    </location>
</feature>
<comment type="similarity">
    <text evidence="2">Belongs to the UPF0702 family.</text>
</comment>
<proteinExistence type="inferred from homology"/>
<dbReference type="PANTHER" id="PTHR34582:SF2">
    <property type="entry name" value="UPF0702 TRANSMEMBRANE PROTEIN YDFR"/>
    <property type="match status" value="1"/>
</dbReference>
<gene>
    <name evidence="9" type="ORF">J2Z76_001038</name>
</gene>
<keyword evidence="5 7" id="KW-1133">Transmembrane helix</keyword>
<evidence type="ECO:0000256" key="1">
    <source>
        <dbReference type="ARBA" id="ARBA00004651"/>
    </source>
</evidence>
<name>A0ABS4GBV6_9FIRM</name>
<feature type="domain" description="YetF C-terminal" evidence="8">
    <location>
        <begin position="86"/>
        <end position="160"/>
    </location>
</feature>
<evidence type="ECO:0000256" key="3">
    <source>
        <dbReference type="ARBA" id="ARBA00022475"/>
    </source>
</evidence>
<comment type="subcellular location">
    <subcellularLocation>
        <location evidence="1">Cell membrane</location>
        <topology evidence="1">Multi-pass membrane protein</topology>
    </subcellularLocation>
</comment>
<keyword evidence="4 7" id="KW-0812">Transmembrane</keyword>
<dbReference type="PANTHER" id="PTHR34582">
    <property type="entry name" value="UPF0702 TRANSMEMBRANE PROTEIN YCAP"/>
    <property type="match status" value="1"/>
</dbReference>
<dbReference type="InterPro" id="IPR023090">
    <property type="entry name" value="UPF0702_alpha/beta_dom_sf"/>
</dbReference>
<organism evidence="9 10">
    <name type="scientific">Sedimentibacter acidaminivorans</name>
    <dbReference type="NCBI Taxonomy" id="913099"/>
    <lineage>
        <taxon>Bacteria</taxon>
        <taxon>Bacillati</taxon>
        <taxon>Bacillota</taxon>
        <taxon>Tissierellia</taxon>
        <taxon>Sedimentibacter</taxon>
    </lineage>
</organism>
<keyword evidence="6 7" id="KW-0472">Membrane</keyword>
<evidence type="ECO:0000256" key="6">
    <source>
        <dbReference type="ARBA" id="ARBA00023136"/>
    </source>
</evidence>
<evidence type="ECO:0000313" key="9">
    <source>
        <dbReference type="EMBL" id="MBP1925181.1"/>
    </source>
</evidence>
<dbReference type="InterPro" id="IPR007353">
    <property type="entry name" value="DUF421"/>
</dbReference>
<dbReference type="Proteomes" id="UP001519342">
    <property type="component" value="Unassembled WGS sequence"/>
</dbReference>
<evidence type="ECO:0000259" key="8">
    <source>
        <dbReference type="Pfam" id="PF04239"/>
    </source>
</evidence>
<sequence length="211" mass="24288">MIWDKIANIELHWFWDTIIIFIIGKFVLRLGGRKSISQMTITQTIVMVGIGSLLIQPLSGNNLVITLIISLLFTFLMIGTEYLEVKIDLWETFFTGKSVMVIENGEPKINNLKKLRMSIDRLETRLRQSGISSIKDVKYGTIEVSGQLGYELMENKKPMTKEDYNNIINEINQIKLFVGINDNKRPLSLNNNNDIFEEINSKKYEGNKKEP</sequence>